<feature type="domain" description="Manganese/iron superoxide dismutase N-terminal" evidence="8">
    <location>
        <begin position="41"/>
        <end position="141"/>
    </location>
</feature>
<keyword evidence="12" id="KW-1185">Reference proteome</keyword>
<dbReference type="PRINTS" id="PR01703">
    <property type="entry name" value="MNSODISMTASE"/>
</dbReference>
<sequence>MFNSVNLTKSIRYENIKLFAAIDEKTNFGATILIDVKTKTTLPDLPYDYGALEPIISADIIKLHHGKHHQAYVNNLNISLENLKKRSKKYRLSFLCLDFEKKNISNLSYTDDVKVIIQLEQNIRFNRGGHVNHSIYWQNLAPIGKGGEPKGQLLKAINDTFGSLEKCQEKISSLAVGVQGSGWSWLCMCPKTGALNAVTTANQEILEETTGLIPLFTIDVWEHAYYLQYKMSALIIAKQFGRSPIGTISRDVFLKRNLNDYFIMIMVTPYKA</sequence>
<dbReference type="Proteomes" id="UP000070412">
    <property type="component" value="Unassembled WGS sequence"/>
</dbReference>
<comment type="similarity">
    <text evidence="2">Belongs to the iron/manganese superoxide dismutase family.</text>
</comment>
<dbReference type="EC" id="1.15.1.1" evidence="3"/>
<evidence type="ECO:0000256" key="6">
    <source>
        <dbReference type="ARBA" id="ARBA00023211"/>
    </source>
</evidence>
<dbReference type="EnsemblMetazoa" id="SSS_7343s_mrna">
    <property type="protein sequence ID" value="KAF7494899.1"/>
    <property type="gene ID" value="SSS_7343"/>
</dbReference>
<dbReference type="InterPro" id="IPR019833">
    <property type="entry name" value="Mn/Fe_SOD_BS"/>
</dbReference>
<dbReference type="InterPro" id="IPR036314">
    <property type="entry name" value="SOD_C_sf"/>
</dbReference>
<dbReference type="InterPro" id="IPR001189">
    <property type="entry name" value="Mn/Fe_SOD"/>
</dbReference>
<dbReference type="Pfam" id="PF02777">
    <property type="entry name" value="Sod_Fe_C"/>
    <property type="match status" value="1"/>
</dbReference>
<dbReference type="SUPFAM" id="SSF54719">
    <property type="entry name" value="Fe,Mn superoxide dismutase (SOD), C-terminal domain"/>
    <property type="match status" value="1"/>
</dbReference>
<name>A0A834RDQ0_SARSC</name>
<keyword evidence="5" id="KW-0560">Oxidoreductase</keyword>
<dbReference type="PROSITE" id="PS00088">
    <property type="entry name" value="SOD_MN"/>
    <property type="match status" value="1"/>
</dbReference>
<evidence type="ECO:0000313" key="12">
    <source>
        <dbReference type="Proteomes" id="UP000070412"/>
    </source>
</evidence>
<evidence type="ECO:0000256" key="2">
    <source>
        <dbReference type="ARBA" id="ARBA00008714"/>
    </source>
</evidence>
<reference evidence="12" key="1">
    <citation type="journal article" date="2020" name="PLoS Negl. Trop. Dis.">
        <title>High-quality nuclear genome for Sarcoptes scabiei-A critical resource for a neglected parasite.</title>
        <authorList>
            <person name="Korhonen P.K."/>
            <person name="Gasser R.B."/>
            <person name="Ma G."/>
            <person name="Wang T."/>
            <person name="Stroehlein A.J."/>
            <person name="Young N.D."/>
            <person name="Ang C.S."/>
            <person name="Fernando D.D."/>
            <person name="Lu H.C."/>
            <person name="Taylor S."/>
            <person name="Reynolds S.L."/>
            <person name="Mofiz E."/>
            <person name="Najaraj S.H."/>
            <person name="Gowda H."/>
            <person name="Madugundu A."/>
            <person name="Renuse S."/>
            <person name="Holt D."/>
            <person name="Pandey A."/>
            <person name="Papenfuss A.T."/>
            <person name="Fischer K."/>
        </authorList>
    </citation>
    <scope>NUCLEOTIDE SEQUENCE [LARGE SCALE GENOMIC DNA]</scope>
</reference>
<dbReference type="InterPro" id="IPR019831">
    <property type="entry name" value="Mn/Fe_SOD_N"/>
</dbReference>
<dbReference type="AlphaFoldDB" id="A0A834RDQ0"/>
<evidence type="ECO:0000259" key="9">
    <source>
        <dbReference type="Pfam" id="PF02777"/>
    </source>
</evidence>
<dbReference type="Gene3D" id="1.10.287.990">
    <property type="entry name" value="Fe,Mn superoxide dismutase (SOD) domain"/>
    <property type="match status" value="1"/>
</dbReference>
<evidence type="ECO:0000259" key="8">
    <source>
        <dbReference type="Pfam" id="PF00081"/>
    </source>
</evidence>
<dbReference type="Pfam" id="PF00081">
    <property type="entry name" value="Sod_Fe_N"/>
    <property type="match status" value="1"/>
</dbReference>
<accession>A0A834RDQ0</accession>
<comment type="catalytic activity">
    <reaction evidence="7">
        <text>2 superoxide + 2 H(+) = H2O2 + O2</text>
        <dbReference type="Rhea" id="RHEA:20696"/>
        <dbReference type="ChEBI" id="CHEBI:15378"/>
        <dbReference type="ChEBI" id="CHEBI:15379"/>
        <dbReference type="ChEBI" id="CHEBI:16240"/>
        <dbReference type="ChEBI" id="CHEBI:18421"/>
        <dbReference type="EC" id="1.15.1.1"/>
    </reaction>
</comment>
<dbReference type="PANTHER" id="PTHR11404">
    <property type="entry name" value="SUPEROXIDE DISMUTASE 2"/>
    <property type="match status" value="1"/>
</dbReference>
<evidence type="ECO:0000313" key="10">
    <source>
        <dbReference type="EMBL" id="KAF7494899.1"/>
    </source>
</evidence>
<dbReference type="OrthoDB" id="239262at2759"/>
<dbReference type="PANTHER" id="PTHR11404:SF6">
    <property type="entry name" value="SUPEROXIDE DISMUTASE [MN], MITOCHONDRIAL"/>
    <property type="match status" value="1"/>
</dbReference>
<dbReference type="Gene3D" id="3.55.40.20">
    <property type="entry name" value="Iron/manganese superoxide dismutase, C-terminal domain"/>
    <property type="match status" value="1"/>
</dbReference>
<dbReference type="SUPFAM" id="SSF46609">
    <property type="entry name" value="Fe,Mn superoxide dismutase (SOD), N-terminal domain"/>
    <property type="match status" value="1"/>
</dbReference>
<evidence type="ECO:0000256" key="1">
    <source>
        <dbReference type="ARBA" id="ARBA00002170"/>
    </source>
</evidence>
<keyword evidence="6" id="KW-0464">Manganese</keyword>
<protein>
    <recommendedName>
        <fullName evidence="3">superoxide dismutase</fullName>
        <ecNumber evidence="3">1.15.1.1</ecNumber>
    </recommendedName>
</protein>
<dbReference type="EMBL" id="WVUK01000051">
    <property type="protein sequence ID" value="KAF7494899.1"/>
    <property type="molecule type" value="Genomic_DNA"/>
</dbReference>
<evidence type="ECO:0000256" key="7">
    <source>
        <dbReference type="ARBA" id="ARBA00049204"/>
    </source>
</evidence>
<reference evidence="10" key="2">
    <citation type="submission" date="2020-01" db="EMBL/GenBank/DDBJ databases">
        <authorList>
            <person name="Korhonen P.K.K."/>
            <person name="Guangxu M.G."/>
            <person name="Wang T.W."/>
            <person name="Stroehlein A.J.S."/>
            <person name="Young N.D."/>
            <person name="Ang C.-S.A."/>
            <person name="Fernando D.W.F."/>
            <person name="Lu H.L."/>
            <person name="Taylor S.T."/>
            <person name="Ehtesham M.E.M."/>
            <person name="Najaraj S.H.N."/>
            <person name="Harsha G.H.G."/>
            <person name="Madugundu A.M."/>
            <person name="Renuse S.R."/>
            <person name="Holt D.H."/>
            <person name="Pandey A.P."/>
            <person name="Papenfuss A.P."/>
            <person name="Gasser R.B.G."/>
            <person name="Fischer K.F."/>
        </authorList>
    </citation>
    <scope>NUCLEOTIDE SEQUENCE</scope>
    <source>
        <strain evidence="10">SSS_KF_BRIS2020</strain>
    </source>
</reference>
<evidence type="ECO:0000256" key="4">
    <source>
        <dbReference type="ARBA" id="ARBA00022723"/>
    </source>
</evidence>
<dbReference type="GO" id="GO:0005739">
    <property type="term" value="C:mitochondrion"/>
    <property type="evidence" value="ECO:0007669"/>
    <property type="project" value="TreeGrafter"/>
</dbReference>
<comment type="function">
    <text evidence="1">Destroys superoxide anion radicals which are normally produced within the cells and which are toxic to biological systems.</text>
</comment>
<dbReference type="FunFam" id="1.10.287.990:FF:000001">
    <property type="entry name" value="Superoxide dismutase"/>
    <property type="match status" value="1"/>
</dbReference>
<dbReference type="GO" id="GO:0030145">
    <property type="term" value="F:manganese ion binding"/>
    <property type="evidence" value="ECO:0007669"/>
    <property type="project" value="TreeGrafter"/>
</dbReference>
<evidence type="ECO:0000313" key="11">
    <source>
        <dbReference type="EnsemblMetazoa" id="KAF7494899.1"/>
    </source>
</evidence>
<dbReference type="InterPro" id="IPR019832">
    <property type="entry name" value="Mn/Fe_SOD_C"/>
</dbReference>
<organism evidence="10">
    <name type="scientific">Sarcoptes scabiei</name>
    <name type="common">Itch mite</name>
    <name type="synonym">Acarus scabiei</name>
    <dbReference type="NCBI Taxonomy" id="52283"/>
    <lineage>
        <taxon>Eukaryota</taxon>
        <taxon>Metazoa</taxon>
        <taxon>Ecdysozoa</taxon>
        <taxon>Arthropoda</taxon>
        <taxon>Chelicerata</taxon>
        <taxon>Arachnida</taxon>
        <taxon>Acari</taxon>
        <taxon>Acariformes</taxon>
        <taxon>Sarcoptiformes</taxon>
        <taxon>Astigmata</taxon>
        <taxon>Psoroptidia</taxon>
        <taxon>Sarcoptoidea</taxon>
        <taxon>Sarcoptidae</taxon>
        <taxon>Sarcoptinae</taxon>
        <taxon>Sarcoptes</taxon>
    </lineage>
</organism>
<dbReference type="InterPro" id="IPR036324">
    <property type="entry name" value="Mn/Fe_SOD_N_sf"/>
</dbReference>
<gene>
    <name evidence="10" type="ORF">SSS_7343</name>
</gene>
<reference evidence="11" key="3">
    <citation type="submission" date="2022-06" db="UniProtKB">
        <authorList>
            <consortium name="EnsemblMetazoa"/>
        </authorList>
    </citation>
    <scope>IDENTIFICATION</scope>
</reference>
<feature type="domain" description="Manganese/iron superoxide dismutase C-terminal" evidence="9">
    <location>
        <begin position="149"/>
        <end position="231"/>
    </location>
</feature>
<dbReference type="GO" id="GO:0004784">
    <property type="term" value="F:superoxide dismutase activity"/>
    <property type="evidence" value="ECO:0007669"/>
    <property type="project" value="UniProtKB-EC"/>
</dbReference>
<proteinExistence type="inferred from homology"/>
<keyword evidence="4" id="KW-0479">Metal-binding</keyword>
<dbReference type="InterPro" id="IPR050265">
    <property type="entry name" value="Fe/Mn_Superoxide_Dismutase"/>
</dbReference>
<evidence type="ECO:0000256" key="3">
    <source>
        <dbReference type="ARBA" id="ARBA00012682"/>
    </source>
</evidence>
<evidence type="ECO:0000256" key="5">
    <source>
        <dbReference type="ARBA" id="ARBA00023002"/>
    </source>
</evidence>